<accession>A0A8H5BL13</accession>
<feature type="region of interest" description="Disordered" evidence="1">
    <location>
        <begin position="61"/>
        <end position="80"/>
    </location>
</feature>
<sequence length="837" mass="93811">MAKETLYCKLDDFLEHYFIAPPNPESFEKVLQSMTDKGCFIPRPNAFPKPEGTVLDKALLPGPAPANQTPTLAGQAPQASIQPNAGPQSYFPQVLKSFSQKPSQGKRLKNISEKDAFSPLEQLGKDIRDSMEDAGLAVNGFEMRMVPDNRLASDIEGCNNRIDACIRAIQIPTTLTDPAASDSKSKKSTKVPLSEIIVPFEFKLSRNDKGNAENRLQLVSAVTHLMNDDVSRDFTYGRPDLLVRVFVSLFSATREEMGYNSHITSLSDQSYLYELDHVQVQSLPHPCSEDTESIPPQVSVDKSDHRQSYFFKTTQIVSEVRSFRISGRNTRIWKAVEVVSRHDLTPKENGREIILKDAWIDDNAMDEFNLQQQLFRDIELLKQGDWESLEILKNVALSPSKKEMAQLGEYLKDDSYKSLFLRFDESVSYVSEPSKAVHQHAWNPPNIFGTVNVLAKQLDLGQSRRTGAMNTASAQRHAAQKEAPNGNPKSNFLSLSPKKRCFFVFPDTCTRVSHLPTLGVVMDVLRQAHYALLLMFCAGWVHRDISDGNILAIEVDGKWAVRLADLEYAKKVSPKIPGSPDPKTGTPYFMAYEIQVSHLISRTWAPEVEHESGLVEWGKFVDIGEGEEKCLGVVHTFFHDIESFWWLILWIITCRIAGCDASKNEVQAIFPLISTPPQPRFDVLRNGLSPSMESSLHEKVQPIADRLANFRSRIFYDLHRTTAEMRLDYSEYAPICAIPFMFFDSLEGSRDTWATLPLEPATTSITPRIAPGPQPVEVRVPRRGSKRKSVHPGDEQDEPSVTPLTLVAVDDTEDQPAPPKKTRIVPSRGKKTVGGGT</sequence>
<evidence type="ECO:0000313" key="3">
    <source>
        <dbReference type="EMBL" id="KAF5324781.1"/>
    </source>
</evidence>
<dbReference type="SUPFAM" id="SSF56112">
    <property type="entry name" value="Protein kinase-like (PK-like)"/>
    <property type="match status" value="1"/>
</dbReference>
<protein>
    <recommendedName>
        <fullName evidence="2">Fungal-type protein kinase domain-containing protein</fullName>
    </recommendedName>
</protein>
<evidence type="ECO:0000313" key="4">
    <source>
        <dbReference type="Proteomes" id="UP000541558"/>
    </source>
</evidence>
<proteinExistence type="predicted"/>
<feature type="domain" description="Fungal-type protein kinase" evidence="2">
    <location>
        <begin position="239"/>
        <end position="652"/>
    </location>
</feature>
<gene>
    <name evidence="3" type="ORF">D9611_004065</name>
</gene>
<dbReference type="Pfam" id="PF17667">
    <property type="entry name" value="Pkinase_fungal"/>
    <property type="match status" value="1"/>
</dbReference>
<keyword evidence="4" id="KW-1185">Reference proteome</keyword>
<organism evidence="3 4">
    <name type="scientific">Ephemerocybe angulata</name>
    <dbReference type="NCBI Taxonomy" id="980116"/>
    <lineage>
        <taxon>Eukaryota</taxon>
        <taxon>Fungi</taxon>
        <taxon>Dikarya</taxon>
        <taxon>Basidiomycota</taxon>
        <taxon>Agaricomycotina</taxon>
        <taxon>Agaricomycetes</taxon>
        <taxon>Agaricomycetidae</taxon>
        <taxon>Agaricales</taxon>
        <taxon>Agaricineae</taxon>
        <taxon>Psathyrellaceae</taxon>
        <taxon>Ephemerocybe</taxon>
    </lineage>
</organism>
<comment type="caution">
    <text evidence="3">The sequence shown here is derived from an EMBL/GenBank/DDBJ whole genome shotgun (WGS) entry which is preliminary data.</text>
</comment>
<dbReference type="Gene3D" id="1.10.510.10">
    <property type="entry name" value="Transferase(Phosphotransferase) domain 1"/>
    <property type="match status" value="1"/>
</dbReference>
<dbReference type="InterPro" id="IPR040976">
    <property type="entry name" value="Pkinase_fungal"/>
</dbReference>
<dbReference type="Proteomes" id="UP000541558">
    <property type="component" value="Unassembled WGS sequence"/>
</dbReference>
<reference evidence="3 4" key="1">
    <citation type="journal article" date="2020" name="ISME J.">
        <title>Uncovering the hidden diversity of litter-decomposition mechanisms in mushroom-forming fungi.</title>
        <authorList>
            <person name="Floudas D."/>
            <person name="Bentzer J."/>
            <person name="Ahren D."/>
            <person name="Johansson T."/>
            <person name="Persson P."/>
            <person name="Tunlid A."/>
        </authorList>
    </citation>
    <scope>NUCLEOTIDE SEQUENCE [LARGE SCALE GENOMIC DNA]</scope>
    <source>
        <strain evidence="3 4">CBS 175.51</strain>
    </source>
</reference>
<evidence type="ECO:0000256" key="1">
    <source>
        <dbReference type="SAM" id="MobiDB-lite"/>
    </source>
</evidence>
<feature type="compositionally biased region" description="Polar residues" evidence="1">
    <location>
        <begin position="66"/>
        <end position="80"/>
    </location>
</feature>
<dbReference type="AlphaFoldDB" id="A0A8H5BL13"/>
<name>A0A8H5BL13_9AGAR</name>
<dbReference type="InterPro" id="IPR011009">
    <property type="entry name" value="Kinase-like_dom_sf"/>
</dbReference>
<evidence type="ECO:0000259" key="2">
    <source>
        <dbReference type="Pfam" id="PF17667"/>
    </source>
</evidence>
<feature type="compositionally biased region" description="Basic residues" evidence="1">
    <location>
        <begin position="781"/>
        <end position="790"/>
    </location>
</feature>
<feature type="compositionally biased region" description="Basic residues" evidence="1">
    <location>
        <begin position="820"/>
        <end position="831"/>
    </location>
</feature>
<feature type="region of interest" description="Disordered" evidence="1">
    <location>
        <begin position="764"/>
        <end position="837"/>
    </location>
</feature>
<feature type="region of interest" description="Disordered" evidence="1">
    <location>
        <begin position="467"/>
        <end position="489"/>
    </location>
</feature>
<dbReference type="OrthoDB" id="312874at2759"/>
<dbReference type="EMBL" id="JAACJK010000164">
    <property type="protein sequence ID" value="KAF5324781.1"/>
    <property type="molecule type" value="Genomic_DNA"/>
</dbReference>